<feature type="domain" description="DUF2428" evidence="3">
    <location>
        <begin position="1049"/>
        <end position="1377"/>
    </location>
</feature>
<evidence type="ECO:0000259" key="5">
    <source>
        <dbReference type="Pfam" id="PF25151"/>
    </source>
</evidence>
<name>M8C1A8_AEGTA</name>
<dbReference type="InterPro" id="IPR056842">
    <property type="entry name" value="THADA-like_TPR_C"/>
</dbReference>
<dbReference type="PANTHER" id="PTHR14387:SF0">
    <property type="entry name" value="DUF2428 DOMAIN-CONTAINING PROTEIN"/>
    <property type="match status" value="1"/>
</dbReference>
<dbReference type="GO" id="GO:0030488">
    <property type="term" value="P:tRNA methylation"/>
    <property type="evidence" value="ECO:0007669"/>
    <property type="project" value="TreeGrafter"/>
</dbReference>
<organism evidence="6">
    <name type="scientific">Aegilops tauschii</name>
    <name type="common">Tausch's goatgrass</name>
    <name type="synonym">Aegilops squarrosa</name>
    <dbReference type="NCBI Taxonomy" id="37682"/>
    <lineage>
        <taxon>Eukaryota</taxon>
        <taxon>Viridiplantae</taxon>
        <taxon>Streptophyta</taxon>
        <taxon>Embryophyta</taxon>
        <taxon>Tracheophyta</taxon>
        <taxon>Spermatophyta</taxon>
        <taxon>Magnoliopsida</taxon>
        <taxon>Liliopsida</taxon>
        <taxon>Poales</taxon>
        <taxon>Poaceae</taxon>
        <taxon>BOP clade</taxon>
        <taxon>Pooideae</taxon>
        <taxon>Triticodae</taxon>
        <taxon>Triticeae</taxon>
        <taxon>Triticinae</taxon>
        <taxon>Aegilops</taxon>
    </lineage>
</organism>
<protein>
    <submittedName>
        <fullName evidence="6">Uncharacterized protein</fullName>
    </submittedName>
</protein>
<dbReference type="InterPro" id="IPR016024">
    <property type="entry name" value="ARM-type_fold"/>
</dbReference>
<dbReference type="PANTHER" id="PTHR14387">
    <property type="entry name" value="THADA/DEATH RECEPTOR INTERACTING PROTEIN"/>
    <property type="match status" value="1"/>
</dbReference>
<sequence>MHRSFTFFFAGDSLVPMKARLAGLCREQRPGAERAGEDSSKRRHHAKNIVLELTNLFIYLSVCQVELHRHRYTYTSVVFPKHYLEALPLVPAQVSASNFFAQLNNLISLPSTYAQIVVVKDFASAFVQFLSAPAISDDVVLAAAKLYLEILFFENSLPLHRVLISVLAKCNKFSALISACFTLLCEEYGASGVKAKKRFLVSRAALSLIGYPKLGFLNEAVEKGVEIMAWDVVAGLDGVIRDIDDGSRPSPVVMEQCQEAMSCMYYLLQRYPSKFTGLDEASAVFKSAVRTILTVLKSSAFSRDCLVASGVSFCAAIQVFMSTEQISWFISQGLFGIFPDHEEDLAAHDALSDFHLSEEIRDLSVLSRLCLLRGILTAIPRKALNVRQLHSNGSLWTVLYDGILPELCMHCENPIDRHFNFHALTVTQICLQQIKTSVLADFTDFSGDYKPFSRDVVNRVLKIIWSNLEDPLSQTVKQVHLIFDLLLDIESCLPSEDQSVKLVLCDIANDLLRLGPRCKGRYIPLASLTRRLGAKSLLSLKSNLLLETAYAYIDDDVCCAATSFLKCFLENLRDECWNEDGVEQGYDAFRGLCLPPLMRGLVSGNSKLRSNLNTYAVPTVIEVDTDSIFAMLGFISVGPSADANKLDVPLKSDQCIAALVSLLKVSRNLALVEGDIHMDSDELLEQEDDKGAVIISVKGITVRVPANWFVLALTHSDETLRIDAAESLFLNPKTSSLPSSLELSLLKLAVPLNMRCSSTAFQMKWAGLFRKFFARVRTALDRQLKQGSWLPSPNSIVKEAHPVDTVMDTTVQRAEDLFQFMKWLGSFLFNSCYPSAPYERKTIAMELILIMVDVWPIRRSEGKTDVHPYNDSITLPDSTISFVGSIIDSWDKLRENSFRILLQFPTPLPGISQSASINDVIRWAKELVLSPRVRESDAGALTFRLIFRKYVLELGCVIVFSEENDCLQCYTKSTDEDTEVITSQNPVAQYISSLIQWLCTVVEEGERDLCEACKRSFVHGVLLTLRYTFDELNWNSAAIQSCLSEMRSLVGKLLQLIMRITSLALWVVSSDAWYMPYDMDDMIDDGSFLLDIIDEDQPDTALATTEKNAKSGNNGKPAEHVIMVGCWLAMKEVSLLFGTIVRKIPLPVCSHSNSSQNGLSDNTEQTNMSGEVLDVEQLEMMGDHFLQVLLKMKHNGAIDKTRAGLTALCNRLLCSNDSRLCKMTESWMLLLMDRAVAKGQTVDDLLRRSAGIPASFMALFLAEPDGTPKKLLPRALQWLIEFAKTSLSNFQKDHNQKSEAMKDCIVDSCESQSGITTSVHSNGNLSKSRDEGVVPTVHAFNVLRAAFNDANLAADTSGFCAEATIVAVHAFSSPYWEVRNAACLAYTALVRRMVGFLNVQKRESARRYPALHPFLSSELKVATELLADGVSCNLESHIAKAIHPSLCPILILLSRLKPTPISCATDDPLDPFLLLPFIQKCATQSNYRVRVLASRALIGLVSNERLQHVVGDILDDLPCGGRKVSTHNSQSSSFNSIHGLLLQLFSLLDRNFRGLTDSNKKDQILGQLVEVLSKCSWLGCCKLCACPVVSTSYLRVLDQMLDVARTGKSKHTDVIRTLLLQLSSQSLNNVTSTHHAFHDPTQIEFQQQAVASYFSCVGIPKGHDETAEEDVRLQILDQSTSSMSETPCAVSLTELHKEIMSCLADPIYDVRITVLKRILQLVKSIRSGDSKNILHQWARASLHSVIMERLSVEEHPKCLYYSLRIIFSWNVECQFNNGEDCNTFLSIWDRLVLLNSTVSHAKTREIILCCMGMCMKQFAKLMRDGVLPEGLKTSELSTSSGSIHKGNNRLSAAIISTDLFVSLVKKQSAPSETVNSRRAAAEAIIASGLLEEANFVKARVSNTYIPSEQDNECHLEEKCLKASPGEFASLYACKILDLWFICIQLLEDEDVHLRQKLANDVQKIIGNGSGNKLCDDSTPLQVDRVIALSFEFITCLFGHWLKYVEYLLRMVLDTANTLDSDGDLVRQIFDKEIDNHHEEKLLICQISCSNIQKLVRSGHQLATSGRSEALLQNWRERFLHQLTSLTSGYLEKEGKTDWIGGIGNHKDVFASVYANLLGLYALTESSWLPEQAEDRHESYLREFSDLEGFIAPFLKNPLISNLYLLVKRSHKPEEDQGGGSAASENFDPYFLLR</sequence>
<dbReference type="GO" id="GO:0005829">
    <property type="term" value="C:cytosol"/>
    <property type="evidence" value="ECO:0007669"/>
    <property type="project" value="TreeGrafter"/>
</dbReference>
<feature type="domain" description="tRNA (32-2'-O)-methyltransferase regulator THADA-like C-terminal TPR repeats region" evidence="5">
    <location>
        <begin position="1379"/>
        <end position="1546"/>
    </location>
</feature>
<evidence type="ECO:0000256" key="1">
    <source>
        <dbReference type="ARBA" id="ARBA00010409"/>
    </source>
</evidence>
<reference evidence="6" key="1">
    <citation type="submission" date="2015-06" db="UniProtKB">
        <authorList>
            <consortium name="EnsemblPlants"/>
        </authorList>
    </citation>
    <scope>IDENTIFICATION</scope>
</reference>
<evidence type="ECO:0000259" key="4">
    <source>
        <dbReference type="Pfam" id="PF25150"/>
    </source>
</evidence>
<dbReference type="Pfam" id="PF25150">
    <property type="entry name" value="TPR_Trm732"/>
    <property type="match status" value="1"/>
</dbReference>
<dbReference type="Pfam" id="PF10350">
    <property type="entry name" value="DUF2428"/>
    <property type="match status" value="1"/>
</dbReference>
<evidence type="ECO:0000259" key="3">
    <source>
        <dbReference type="Pfam" id="PF10350"/>
    </source>
</evidence>
<comment type="similarity">
    <text evidence="1">Belongs to the THADA family.</text>
</comment>
<feature type="domain" description="tRNA (32-2'-O)-methyltransferase regulator THADA-like TPR repeats region" evidence="4">
    <location>
        <begin position="595"/>
        <end position="854"/>
    </location>
</feature>
<dbReference type="EnsemblPlants" id="EMT08978">
    <property type="protein sequence ID" value="EMT08978"/>
    <property type="gene ID" value="F775_05570"/>
</dbReference>
<accession>M8C1A8</accession>
<evidence type="ECO:0000313" key="6">
    <source>
        <dbReference type="EnsemblPlants" id="EMT08978"/>
    </source>
</evidence>
<dbReference type="InterPro" id="IPR056843">
    <property type="entry name" value="THADA-like_TPR"/>
</dbReference>
<evidence type="ECO:0000256" key="2">
    <source>
        <dbReference type="ARBA" id="ARBA00022694"/>
    </source>
</evidence>
<keyword evidence="2" id="KW-0819">tRNA processing</keyword>
<dbReference type="InterPro" id="IPR019442">
    <property type="entry name" value="THADA/TRM732_DUF2428"/>
</dbReference>
<dbReference type="InterPro" id="IPR051954">
    <property type="entry name" value="tRNA_methyltransferase_THADA"/>
</dbReference>
<dbReference type="Pfam" id="PF25151">
    <property type="entry name" value="TPR_Trm732_C"/>
    <property type="match status" value="1"/>
</dbReference>
<dbReference type="SUPFAM" id="SSF48371">
    <property type="entry name" value="ARM repeat"/>
    <property type="match status" value="1"/>
</dbReference>
<proteinExistence type="inferred from homology"/>